<dbReference type="Gene3D" id="3.40.220.10">
    <property type="entry name" value="Leucine Aminopeptidase, subunit E, domain 1"/>
    <property type="match status" value="1"/>
</dbReference>
<reference evidence="2 3" key="1">
    <citation type="submission" date="2018-06" db="EMBL/GenBank/DDBJ databases">
        <title>Mucibacter soli gen. nov., sp. nov., a new member of the family Chitinophagaceae producing mucin.</title>
        <authorList>
            <person name="Kim M.-K."/>
            <person name="Park S."/>
            <person name="Kim T.-S."/>
            <person name="Joung Y."/>
            <person name="Han J.-H."/>
            <person name="Kim S.B."/>
        </authorList>
    </citation>
    <scope>NUCLEOTIDE SEQUENCE [LARGE SCALE GENOMIC DNA]</scope>
    <source>
        <strain evidence="2 3">R1-15</strain>
    </source>
</reference>
<organism evidence="2 3">
    <name type="scientific">Taibaiella soli</name>
    <dbReference type="NCBI Taxonomy" id="1649169"/>
    <lineage>
        <taxon>Bacteria</taxon>
        <taxon>Pseudomonadati</taxon>
        <taxon>Bacteroidota</taxon>
        <taxon>Chitinophagia</taxon>
        <taxon>Chitinophagales</taxon>
        <taxon>Chitinophagaceae</taxon>
        <taxon>Taibaiella</taxon>
    </lineage>
</organism>
<dbReference type="NCBIfam" id="TIGR02452">
    <property type="entry name" value="TIGR02452 family protein"/>
    <property type="match status" value="1"/>
</dbReference>
<dbReference type="InterPro" id="IPR019261">
    <property type="entry name" value="PARG_cat_microbial"/>
</dbReference>
<evidence type="ECO:0000313" key="2">
    <source>
        <dbReference type="EMBL" id="PZF71648.1"/>
    </source>
</evidence>
<protein>
    <submittedName>
        <fullName evidence="2">TIGR02452 family protein</fullName>
    </submittedName>
</protein>
<dbReference type="RefSeq" id="WP_111000022.1">
    <property type="nucleotide sequence ID" value="NZ_QKTW01000022.1"/>
</dbReference>
<dbReference type="Proteomes" id="UP000248745">
    <property type="component" value="Unassembled WGS sequence"/>
</dbReference>
<evidence type="ECO:0000259" key="1">
    <source>
        <dbReference type="Pfam" id="PF10021"/>
    </source>
</evidence>
<evidence type="ECO:0000313" key="3">
    <source>
        <dbReference type="Proteomes" id="UP000248745"/>
    </source>
</evidence>
<dbReference type="InterPro" id="IPR043472">
    <property type="entry name" value="Macro_dom-like"/>
</dbReference>
<dbReference type="SUPFAM" id="SSF52949">
    <property type="entry name" value="Macro domain-like"/>
    <property type="match status" value="1"/>
</dbReference>
<dbReference type="OrthoDB" id="9806181at2"/>
<gene>
    <name evidence="2" type="ORF">DN068_16390</name>
</gene>
<comment type="caution">
    <text evidence="2">The sequence shown here is derived from an EMBL/GenBank/DDBJ whole genome shotgun (WGS) entry which is preliminary data.</text>
</comment>
<feature type="domain" description="Microbial-type PARG catalytic" evidence="1">
    <location>
        <begin position="10"/>
        <end position="160"/>
    </location>
</feature>
<dbReference type="PANTHER" id="PTHR35596">
    <property type="entry name" value="DUF2263 DOMAIN-CONTAINING PROTEIN"/>
    <property type="match status" value="1"/>
</dbReference>
<keyword evidence="3" id="KW-1185">Reference proteome</keyword>
<name>A0A2W2AVD0_9BACT</name>
<dbReference type="Pfam" id="PF10021">
    <property type="entry name" value="PARG_cat_microb"/>
    <property type="match status" value="1"/>
</dbReference>
<dbReference type="PIRSF" id="PIRSF014899">
    <property type="entry name" value="UCP014899"/>
    <property type="match status" value="1"/>
</dbReference>
<proteinExistence type="predicted"/>
<accession>A0A2W2AVD0</accession>
<dbReference type="AlphaFoldDB" id="A0A2W2AVD0"/>
<dbReference type="InterPro" id="IPR012664">
    <property type="entry name" value="CHP02452"/>
</dbReference>
<dbReference type="EMBL" id="QKTW01000022">
    <property type="protein sequence ID" value="PZF71648.1"/>
    <property type="molecule type" value="Genomic_DNA"/>
</dbReference>
<sequence length="279" mass="31773">MKQSTRITKAKETVSIIEEGHYFVNDRKIDIQQCIQHSIQHAVLHREDSFEPILLAAAEKIKTLNEHTVITVQQQRVLAAAEEMMQTKQNIGCLNFASANNPGGGFLGGAQAQEESLALSSALYGSLMQNFEMYEFNRGRRTYLYSDHMIYSPEVPVFRNDDGELLEQPYRMSFITSPATNIGAIRNNRPEEMEHVEATMLRRMDKVLGLFVLNNVEHLLLGAWGCGVFQNDPKDIAHYFHHYLNQGGKYGKCFKSIVFAVYDRSKNQENIGAFERVFS</sequence>
<dbReference type="PANTHER" id="PTHR35596:SF1">
    <property type="entry name" value="MICROBIAL-TYPE PARG CATALYTIC DOMAIN-CONTAINING PROTEIN"/>
    <property type="match status" value="1"/>
</dbReference>